<dbReference type="Proteomes" id="UP000783686">
    <property type="component" value="Unassembled WGS sequence"/>
</dbReference>
<evidence type="ECO:0000313" key="2">
    <source>
        <dbReference type="EMBL" id="CAD5226361.1"/>
    </source>
</evidence>
<sequence length="116" mass="13349">MLLLITQSCCRSIDVENTSINPLNTNSTNILSTSNESFSHHMAKFFEMLSGFLQKGSIVLAVFLFLFVQYLGYKMMKYIGRRCEEGRIREKESQKIQMEEVISVSTTDSVPHVQRF</sequence>
<evidence type="ECO:0000313" key="3">
    <source>
        <dbReference type="Proteomes" id="UP000614601"/>
    </source>
</evidence>
<name>A0A811LFN2_9BILA</name>
<dbReference type="OrthoDB" id="10536818at2759"/>
<dbReference type="EMBL" id="CAJFCW020000005">
    <property type="protein sequence ID" value="CAG9122061.1"/>
    <property type="molecule type" value="Genomic_DNA"/>
</dbReference>
<comment type="caution">
    <text evidence="2">The sequence shown here is derived from an EMBL/GenBank/DDBJ whole genome shotgun (WGS) entry which is preliminary data.</text>
</comment>
<keyword evidence="1" id="KW-0472">Membrane</keyword>
<organism evidence="2 3">
    <name type="scientific">Bursaphelenchus okinawaensis</name>
    <dbReference type="NCBI Taxonomy" id="465554"/>
    <lineage>
        <taxon>Eukaryota</taxon>
        <taxon>Metazoa</taxon>
        <taxon>Ecdysozoa</taxon>
        <taxon>Nematoda</taxon>
        <taxon>Chromadorea</taxon>
        <taxon>Rhabditida</taxon>
        <taxon>Tylenchina</taxon>
        <taxon>Tylenchomorpha</taxon>
        <taxon>Aphelenchoidea</taxon>
        <taxon>Aphelenchoididae</taxon>
        <taxon>Bursaphelenchus</taxon>
    </lineage>
</organism>
<dbReference type="AlphaFoldDB" id="A0A811LFN2"/>
<dbReference type="EMBL" id="CAJFDH010000005">
    <property type="protein sequence ID" value="CAD5226361.1"/>
    <property type="molecule type" value="Genomic_DNA"/>
</dbReference>
<evidence type="ECO:0000256" key="1">
    <source>
        <dbReference type="SAM" id="Phobius"/>
    </source>
</evidence>
<dbReference type="Proteomes" id="UP000614601">
    <property type="component" value="Unassembled WGS sequence"/>
</dbReference>
<feature type="transmembrane region" description="Helical" evidence="1">
    <location>
        <begin position="52"/>
        <end position="72"/>
    </location>
</feature>
<proteinExistence type="predicted"/>
<keyword evidence="3" id="KW-1185">Reference proteome</keyword>
<gene>
    <name evidence="2" type="ORF">BOKJ2_LOCUS12039</name>
</gene>
<reference evidence="2" key="1">
    <citation type="submission" date="2020-09" db="EMBL/GenBank/DDBJ databases">
        <authorList>
            <person name="Kikuchi T."/>
        </authorList>
    </citation>
    <scope>NUCLEOTIDE SEQUENCE</scope>
    <source>
        <strain evidence="2">SH1</strain>
    </source>
</reference>
<protein>
    <submittedName>
        <fullName evidence="2">Uncharacterized protein</fullName>
    </submittedName>
</protein>
<keyword evidence="1" id="KW-0812">Transmembrane</keyword>
<accession>A0A811LFN2</accession>
<keyword evidence="1" id="KW-1133">Transmembrane helix</keyword>